<dbReference type="EMBL" id="BART01035740">
    <property type="protein sequence ID" value="GAH16971.1"/>
    <property type="molecule type" value="Genomic_DNA"/>
</dbReference>
<evidence type="ECO:0000313" key="2">
    <source>
        <dbReference type="EMBL" id="GAH16971.1"/>
    </source>
</evidence>
<dbReference type="AlphaFoldDB" id="X1D8A1"/>
<comment type="caution">
    <text evidence="2">The sequence shown here is derived from an EMBL/GenBank/DDBJ whole genome shotgun (WGS) entry which is preliminary data.</text>
</comment>
<name>X1D8A1_9ZZZZ</name>
<organism evidence="2">
    <name type="scientific">marine sediment metagenome</name>
    <dbReference type="NCBI Taxonomy" id="412755"/>
    <lineage>
        <taxon>unclassified sequences</taxon>
        <taxon>metagenomes</taxon>
        <taxon>ecological metagenomes</taxon>
    </lineage>
</organism>
<feature type="non-terminal residue" evidence="2">
    <location>
        <position position="1"/>
    </location>
</feature>
<dbReference type="GO" id="GO:0022857">
    <property type="term" value="F:transmembrane transporter activity"/>
    <property type="evidence" value="ECO:0007669"/>
    <property type="project" value="InterPro"/>
</dbReference>
<proteinExistence type="predicted"/>
<dbReference type="InterPro" id="IPR007210">
    <property type="entry name" value="ABC_Gly_betaine_transp_sub-bd"/>
</dbReference>
<dbReference type="Pfam" id="PF04069">
    <property type="entry name" value="OpuAC"/>
    <property type="match status" value="1"/>
</dbReference>
<dbReference type="GO" id="GO:0043190">
    <property type="term" value="C:ATP-binding cassette (ABC) transporter complex"/>
    <property type="evidence" value="ECO:0007669"/>
    <property type="project" value="InterPro"/>
</dbReference>
<dbReference type="SUPFAM" id="SSF53850">
    <property type="entry name" value="Periplasmic binding protein-like II"/>
    <property type="match status" value="1"/>
</dbReference>
<evidence type="ECO:0000259" key="1">
    <source>
        <dbReference type="Pfam" id="PF04069"/>
    </source>
</evidence>
<accession>X1D8A1</accession>
<protein>
    <recommendedName>
        <fullName evidence="1">ABC-type glycine betaine transport system substrate-binding domain-containing protein</fullName>
    </recommendedName>
</protein>
<dbReference type="Gene3D" id="3.40.190.120">
    <property type="entry name" value="Osmoprotection protein (prox), domain 2"/>
    <property type="match status" value="1"/>
</dbReference>
<gene>
    <name evidence="2" type="ORF">S01H4_60564</name>
</gene>
<feature type="domain" description="ABC-type glycine betaine transport system substrate-binding" evidence="1">
    <location>
        <begin position="1"/>
        <end position="166"/>
    </location>
</feature>
<sequence>PFGFNNMQALAVTDAFSKKHRVFNISQLVPVATNLMIGAPAEFMSRADGMPGLKKAYALKFKSVKALDPGLMYKAIHNKEVDVIEAFSTDGRIAEYKLNILNDDKHFFPSYLAAPLIRDQVLKAHPQIATALKPLLGTINDKTMRQLNYEVDVLKQAPTKVAHDFLVAKGLIQDKN</sequence>
<reference evidence="2" key="1">
    <citation type="journal article" date="2014" name="Front. Microbiol.">
        <title>High frequency of phylogenetically diverse reductive dehalogenase-homologous genes in deep subseafloor sedimentary metagenomes.</title>
        <authorList>
            <person name="Kawai M."/>
            <person name="Futagami T."/>
            <person name="Toyoda A."/>
            <person name="Takaki Y."/>
            <person name="Nishi S."/>
            <person name="Hori S."/>
            <person name="Arai W."/>
            <person name="Tsubouchi T."/>
            <person name="Morono Y."/>
            <person name="Uchiyama I."/>
            <person name="Ito T."/>
            <person name="Fujiyama A."/>
            <person name="Inagaki F."/>
            <person name="Takami H."/>
        </authorList>
    </citation>
    <scope>NUCLEOTIDE SEQUENCE</scope>
    <source>
        <strain evidence="2">Expedition CK06-06</strain>
    </source>
</reference>